<gene>
    <name evidence="1" type="ORF">BAA01_06565</name>
</gene>
<dbReference type="EMBL" id="LZRT01000073">
    <property type="protein sequence ID" value="OUM87550.1"/>
    <property type="molecule type" value="Genomic_DNA"/>
</dbReference>
<proteinExistence type="predicted"/>
<dbReference type="Pfam" id="PF16280">
    <property type="entry name" value="DUF4928"/>
    <property type="match status" value="1"/>
</dbReference>
<dbReference type="Proteomes" id="UP000196475">
    <property type="component" value="Unassembled WGS sequence"/>
</dbReference>
<evidence type="ECO:0000313" key="2">
    <source>
        <dbReference type="Proteomes" id="UP000196475"/>
    </source>
</evidence>
<reference evidence="2" key="1">
    <citation type="submission" date="2016-06" db="EMBL/GenBank/DDBJ databases">
        <authorList>
            <person name="Nascimento L."/>
            <person name="Pereira R.V."/>
            <person name="Martins L.F."/>
            <person name="Quaggio R.B."/>
            <person name="Silva A.M."/>
            <person name="Setubal J.C."/>
        </authorList>
    </citation>
    <scope>NUCLEOTIDE SEQUENCE [LARGE SCALE GENOMIC DNA]</scope>
</reference>
<accession>A0A1Y3PJL3</accession>
<protein>
    <recommendedName>
        <fullName evidence="3">DUF4928 domain-containing protein</fullName>
    </recommendedName>
</protein>
<organism evidence="1 2">
    <name type="scientific">Bacillus thermozeamaize</name>
    <dbReference type="NCBI Taxonomy" id="230954"/>
    <lineage>
        <taxon>Bacteria</taxon>
        <taxon>Bacillati</taxon>
        <taxon>Bacillota</taxon>
        <taxon>Bacilli</taxon>
        <taxon>Bacillales</taxon>
        <taxon>Bacillaceae</taxon>
        <taxon>Bacillus</taxon>
    </lineage>
</organism>
<comment type="caution">
    <text evidence="1">The sequence shown here is derived from an EMBL/GenBank/DDBJ whole genome shotgun (WGS) entry which is preliminary data.</text>
</comment>
<evidence type="ECO:0000313" key="1">
    <source>
        <dbReference type="EMBL" id="OUM87550.1"/>
    </source>
</evidence>
<name>A0A1Y3PJL3_9BACI</name>
<evidence type="ECO:0008006" key="3">
    <source>
        <dbReference type="Google" id="ProtNLM"/>
    </source>
</evidence>
<dbReference type="AlphaFoldDB" id="A0A1Y3PJL3"/>
<sequence>MKKSDAEKAALDTLVKWYEGERPSADREPERYVVCAGLAITELFRDTFPLKESDYLTDKNQIKKTGGPSIKSILERFGETREYAREGGRTTRGTRPAAERLVKALNRIEAFADLTLEERHEIMDSLQRWLVDRVREYFNRKKIEVEIALDKSGQQIVANILAAAAAKGVAGAVAQHIVGAKLALRYPHLDIENYSYTTADVQLGRPGDFVVGDTVFHVTVSPMPAVINKCELNLRNNYRVILLVADSRLQAARQMAEMEGIADRIGLYSIEAFVGQNVEEICEFGRGNLARGWKTLLEKYNERVLAVETDRSLLIDIPANLQ</sequence>
<dbReference type="InterPro" id="IPR032564">
    <property type="entry name" value="DUF4928"/>
</dbReference>